<dbReference type="GO" id="GO:0051233">
    <property type="term" value="C:spindle midzone"/>
    <property type="evidence" value="ECO:0007669"/>
    <property type="project" value="EnsemblFungi"/>
</dbReference>
<dbReference type="InterPro" id="IPR038279">
    <property type="entry name" value="Ndc10_dom2_sf"/>
</dbReference>
<keyword evidence="7" id="KW-1185">Reference proteome</keyword>
<dbReference type="GO" id="GO:0019237">
    <property type="term" value="F:centromeric DNA binding"/>
    <property type="evidence" value="ECO:0007669"/>
    <property type="project" value="EnsemblFungi"/>
</dbReference>
<name>G8ZU62_TORDE</name>
<feature type="domain" description="Transcription activator GCR1-like" evidence="3">
    <location>
        <begin position="704"/>
        <end position="783"/>
    </location>
</feature>
<feature type="region of interest" description="Disordered" evidence="2">
    <location>
        <begin position="666"/>
        <end position="690"/>
    </location>
</feature>
<dbReference type="HOGENOM" id="CLU_320281_0_0_1"/>
<dbReference type="Pfam" id="PF16787">
    <property type="entry name" value="NDC10_II"/>
    <property type="match status" value="1"/>
</dbReference>
<keyword evidence="1" id="KW-0238">DNA-binding</keyword>
<dbReference type="InterPro" id="IPR049055">
    <property type="entry name" value="NDC10_N"/>
</dbReference>
<dbReference type="InterPro" id="IPR010998">
    <property type="entry name" value="Integrase_recombinase_N"/>
</dbReference>
<dbReference type="EMBL" id="HE616745">
    <property type="protein sequence ID" value="CCE92156.1"/>
    <property type="molecule type" value="Genomic_DNA"/>
</dbReference>
<sequence>MDKESQVRKLVDSVSPRTAHQYKSYGDKYIRWLRDTGILQNEDAGEVLYRDLPLSAQLVHWFLIDTLVRNGGNETEDEFKIPTLKKVISGLKFLHKLCLIHGNKLVFDEKYLENVIKLHSNWATVRSQKQTTLPIVKVSLNLWNSHTESLSEKFFKTSLEKLRFLVDFHFRVYTNLSYEQRSKIKLSELHGEVGVLAMDQKVWSSLQVYMPNSTRQVKSHMPLSIRSQELPFLCPLTSLASYLYLRFYGISSVTKGDGFPDLLASDQDDLYWKDLPLIRGKSLTDYPREETMSNYYSAVFRYCHLPYKRREYFNKSTLEYPTWSHQSFTDFFDKYPSAKRTAFQHEVPFDYDRIMNLRSLNETKENEALSALPESLLVQIFPEVEQYKREVDQLSPEAKAFIQTMENLRKRFLYNLPWIHEIFPQHDLFKDPIFQNSDFQSYFHQVVGNKWENDQLPFNVLPGFSKLDKKEFSGLLMESLVPEEQRVSNDVAKAPTPSIGSDELMDKTYQFVQYQTLTNFQILLSLLSKIFDKLEMKKSSREFMIHQLDLLHDTIRKNINVSKPQDVDEYIKKEEKLEGEEKVQAKESQSRHRSNGLLAIDDSPSEEDSDEGGAEVQEELKFMINEFVGERVRTTVKQQIEHWESRIQDIVKESVKEEVSKRFADYEESAQKRPRLSSTPPVANNESNPTIPASVNIVGEVGCFEMRPDLDTVEAVILEWFTPNPDMNNECVHSMNRLHGKEWRSKFEKLYKERKIIVEFYIHLVNQLGVNRYKAVEICEILRRSSEADGSLASLAKLLKEWKRKNGNSYNGLLEYHKLSAK</sequence>
<dbReference type="STRING" id="1076872.G8ZU62"/>
<dbReference type="FunCoup" id="G8ZU62">
    <property type="interactions" value="178"/>
</dbReference>
<organism evidence="6 7">
    <name type="scientific">Torulaspora delbrueckii</name>
    <name type="common">Yeast</name>
    <name type="synonym">Candida colliculosa</name>
    <dbReference type="NCBI Taxonomy" id="4950"/>
    <lineage>
        <taxon>Eukaryota</taxon>
        <taxon>Fungi</taxon>
        <taxon>Dikarya</taxon>
        <taxon>Ascomycota</taxon>
        <taxon>Saccharomycotina</taxon>
        <taxon>Saccharomycetes</taxon>
        <taxon>Saccharomycetales</taxon>
        <taxon>Saccharomycetaceae</taxon>
        <taxon>Torulaspora</taxon>
    </lineage>
</organism>
<dbReference type="GO" id="GO:0051382">
    <property type="term" value="P:kinetochore assembly"/>
    <property type="evidence" value="ECO:0007669"/>
    <property type="project" value="EnsemblFungi"/>
</dbReference>
<evidence type="ECO:0000313" key="7">
    <source>
        <dbReference type="Proteomes" id="UP000005627"/>
    </source>
</evidence>
<dbReference type="GO" id="GO:0000022">
    <property type="term" value="P:mitotic spindle elongation"/>
    <property type="evidence" value="ECO:0007669"/>
    <property type="project" value="EnsemblFungi"/>
</dbReference>
<dbReference type="eggNOG" id="ENOG502QVZD">
    <property type="taxonomic scope" value="Eukaryota"/>
</dbReference>
<evidence type="ECO:0000256" key="1">
    <source>
        <dbReference type="ARBA" id="ARBA00023125"/>
    </source>
</evidence>
<evidence type="ECO:0000259" key="3">
    <source>
        <dbReference type="Pfam" id="PF12550"/>
    </source>
</evidence>
<dbReference type="InParanoid" id="G8ZU62"/>
<dbReference type="GO" id="GO:0000921">
    <property type="term" value="P:septin ring assembly"/>
    <property type="evidence" value="ECO:0007669"/>
    <property type="project" value="EnsemblFungi"/>
</dbReference>
<feature type="domain" description="NDC10 N-terminal" evidence="5">
    <location>
        <begin position="4"/>
        <end position="119"/>
    </location>
</feature>
<dbReference type="GO" id="GO:0008301">
    <property type="term" value="F:DNA binding, bending"/>
    <property type="evidence" value="ECO:0007669"/>
    <property type="project" value="EnsemblFungi"/>
</dbReference>
<dbReference type="Pfam" id="PF12550">
    <property type="entry name" value="GCR1_C"/>
    <property type="match status" value="1"/>
</dbReference>
<gene>
    <name evidence="6" type="primary">TDEL0D05720</name>
    <name evidence="6" type="ORF">TDEL_0D05720</name>
</gene>
<dbReference type="GO" id="GO:0031518">
    <property type="term" value="C:CBF3 complex"/>
    <property type="evidence" value="ECO:0007669"/>
    <property type="project" value="EnsemblFungi"/>
</dbReference>
<feature type="domain" description="Ndc10" evidence="4">
    <location>
        <begin position="136"/>
        <end position="440"/>
    </location>
</feature>
<dbReference type="Gene3D" id="1.10.443.20">
    <property type="entry name" value="Centromere DNA-binding protein complex CBF3 subunit, domain 2"/>
    <property type="match status" value="1"/>
</dbReference>
<dbReference type="InterPro" id="IPR031872">
    <property type="entry name" value="NDC10_II"/>
</dbReference>
<evidence type="ECO:0000256" key="2">
    <source>
        <dbReference type="SAM" id="MobiDB-lite"/>
    </source>
</evidence>
<dbReference type="KEGG" id="tdl:TDEL_0D05720"/>
<dbReference type="Gene3D" id="1.10.150.130">
    <property type="match status" value="1"/>
</dbReference>
<evidence type="ECO:0000259" key="5">
    <source>
        <dbReference type="Pfam" id="PF21400"/>
    </source>
</evidence>
<reference evidence="6 7" key="1">
    <citation type="journal article" date="2011" name="Proc. Natl. Acad. Sci. U.S.A.">
        <title>Evolutionary erosion of yeast sex chromosomes by mating-type switching accidents.</title>
        <authorList>
            <person name="Gordon J.L."/>
            <person name="Armisen D."/>
            <person name="Proux-Wera E."/>
            <person name="Oheigeartaigh S.S."/>
            <person name="Byrne K.P."/>
            <person name="Wolfe K.H."/>
        </authorList>
    </citation>
    <scope>NUCLEOTIDE SEQUENCE [LARGE SCALE GENOMIC DNA]</scope>
    <source>
        <strain evidence="7">ATCC 10662 / CBS 1146 / NBRC 0425 / NCYC 2629 / NRRL Y-866</strain>
    </source>
</reference>
<dbReference type="AlphaFoldDB" id="G8ZU62"/>
<feature type="compositionally biased region" description="Polar residues" evidence="2">
    <location>
        <begin position="676"/>
        <end position="690"/>
    </location>
</feature>
<dbReference type="CDD" id="cd11602">
    <property type="entry name" value="Ndc10"/>
    <property type="match status" value="1"/>
</dbReference>
<protein>
    <recommendedName>
        <fullName evidence="8">Transcription activator GCR1-like domain-containing protein</fullName>
    </recommendedName>
</protein>
<dbReference type="OrthoDB" id="4032152at2759"/>
<evidence type="ECO:0008006" key="8">
    <source>
        <dbReference type="Google" id="ProtNLM"/>
    </source>
</evidence>
<evidence type="ECO:0000259" key="4">
    <source>
        <dbReference type="Pfam" id="PF16787"/>
    </source>
</evidence>
<feature type="compositionally biased region" description="Acidic residues" evidence="2">
    <location>
        <begin position="603"/>
        <end position="614"/>
    </location>
</feature>
<dbReference type="Pfam" id="PF21400">
    <property type="entry name" value="Ndc10_N"/>
    <property type="match status" value="1"/>
</dbReference>
<evidence type="ECO:0000313" key="6">
    <source>
        <dbReference type="EMBL" id="CCE92156.1"/>
    </source>
</evidence>
<accession>G8ZU62</accession>
<feature type="region of interest" description="Disordered" evidence="2">
    <location>
        <begin position="578"/>
        <end position="614"/>
    </location>
</feature>
<dbReference type="RefSeq" id="XP_003681367.1">
    <property type="nucleotide sequence ID" value="XM_003681319.1"/>
</dbReference>
<feature type="compositionally biased region" description="Basic and acidic residues" evidence="2">
    <location>
        <begin position="578"/>
        <end position="590"/>
    </location>
</feature>
<dbReference type="Proteomes" id="UP000005627">
    <property type="component" value="Chromosome 4"/>
</dbReference>
<proteinExistence type="predicted"/>
<dbReference type="GeneID" id="11503523"/>
<dbReference type="InterPro" id="IPR022210">
    <property type="entry name" value="TF_GCR1-like"/>
</dbReference>
<dbReference type="GO" id="GO:0000776">
    <property type="term" value="C:kinetochore"/>
    <property type="evidence" value="ECO:0007669"/>
    <property type="project" value="EnsemblFungi"/>
</dbReference>